<dbReference type="CDD" id="cd07984">
    <property type="entry name" value="LPLAT_LABLAT-like"/>
    <property type="match status" value="1"/>
</dbReference>
<reference evidence="8" key="1">
    <citation type="submission" date="2024-07" db="EMBL/GenBank/DDBJ databases">
        <title>Complete genome sequence of Prevotella sp. YM-2024 GTC17253.</title>
        <authorList>
            <person name="Hayashi M."/>
            <person name="Muto Y."/>
            <person name="Tanaka K."/>
            <person name="Niwa H."/>
        </authorList>
    </citation>
    <scope>NUCLEOTIDE SEQUENCE</scope>
    <source>
        <strain evidence="8">GTC17253</strain>
    </source>
</reference>
<dbReference type="GO" id="GO:0016746">
    <property type="term" value="F:acyltransferase activity"/>
    <property type="evidence" value="ECO:0007669"/>
    <property type="project" value="UniProtKB-KW"/>
</dbReference>
<dbReference type="AlphaFoldDB" id="A0AB33IXU0"/>
<keyword evidence="2" id="KW-1003">Cell membrane</keyword>
<evidence type="ECO:0000256" key="1">
    <source>
        <dbReference type="ARBA" id="ARBA00004533"/>
    </source>
</evidence>
<protein>
    <submittedName>
        <fullName evidence="8">Acetyltransferase</fullName>
    </submittedName>
</protein>
<dbReference type="Pfam" id="PF03279">
    <property type="entry name" value="Lip_A_acyltrans"/>
    <property type="match status" value="1"/>
</dbReference>
<keyword evidence="6" id="KW-0012">Acyltransferase</keyword>
<organism evidence="8">
    <name type="scientific">Prevotella sp. GTC17253</name>
    <dbReference type="NCBI Taxonomy" id="3236793"/>
    <lineage>
        <taxon>Bacteria</taxon>
        <taxon>Pseudomonadati</taxon>
        <taxon>Bacteroidota</taxon>
        <taxon>Bacteroidia</taxon>
        <taxon>Bacteroidales</taxon>
        <taxon>Prevotellaceae</taxon>
        <taxon>Prevotella</taxon>
    </lineage>
</organism>
<keyword evidence="7" id="KW-0812">Transmembrane</keyword>
<dbReference type="PANTHER" id="PTHR30606:SF10">
    <property type="entry name" value="PHOSPHATIDYLINOSITOL MANNOSIDE ACYLTRANSFERASE"/>
    <property type="match status" value="1"/>
</dbReference>
<sequence length="323" mass="38752">MTKQNGQIAGSDPQLQHEERLGIWGKMAFCAFYALSLLPFRILYGLSDIAYLVVYRLLRYRRSIVRNNLSTAFPDKDKAEIARIERRFYHWFCDYGFESIKLLSISDAELKRRFTIHNSQEIIECFGNDQSVAAILGHYCNWEWLSCVGMELPKESRCGLVYHPLRNHFFDYLFRRIRSSQPNGVPVPKQDTLRYLLTYKQQGIHSLFGYISDQTPKWENIHLWLPFLNHDTPVFTGGERLMRKLNNAVYYVEMSRPRRGYYTCTYHLITKTPNELPEHEITRRFFELLEQTIRRQPEYYLWSHNRWKRTHEEYNKRMESKHA</sequence>
<dbReference type="GO" id="GO:0005886">
    <property type="term" value="C:plasma membrane"/>
    <property type="evidence" value="ECO:0007669"/>
    <property type="project" value="UniProtKB-SubCell"/>
</dbReference>
<keyword evidence="3" id="KW-0997">Cell inner membrane</keyword>
<keyword evidence="5 7" id="KW-0472">Membrane</keyword>
<evidence type="ECO:0000256" key="6">
    <source>
        <dbReference type="ARBA" id="ARBA00023315"/>
    </source>
</evidence>
<evidence type="ECO:0000256" key="2">
    <source>
        <dbReference type="ARBA" id="ARBA00022475"/>
    </source>
</evidence>
<gene>
    <name evidence="8" type="ORF">GTC17253_21280</name>
</gene>
<name>A0AB33IXU0_9BACT</name>
<dbReference type="GO" id="GO:0009247">
    <property type="term" value="P:glycolipid biosynthetic process"/>
    <property type="evidence" value="ECO:0007669"/>
    <property type="project" value="UniProtKB-ARBA"/>
</dbReference>
<evidence type="ECO:0000256" key="4">
    <source>
        <dbReference type="ARBA" id="ARBA00022679"/>
    </source>
</evidence>
<accession>A0AB33IXU0</accession>
<dbReference type="PANTHER" id="PTHR30606">
    <property type="entry name" value="LIPID A BIOSYNTHESIS LAUROYL ACYLTRANSFERASE"/>
    <property type="match status" value="1"/>
</dbReference>
<keyword evidence="7" id="KW-1133">Transmembrane helix</keyword>
<evidence type="ECO:0000313" key="8">
    <source>
        <dbReference type="EMBL" id="BFO72162.1"/>
    </source>
</evidence>
<dbReference type="InterPro" id="IPR004960">
    <property type="entry name" value="LipA_acyltrans"/>
</dbReference>
<feature type="transmembrane region" description="Helical" evidence="7">
    <location>
        <begin position="31"/>
        <end position="54"/>
    </location>
</feature>
<proteinExistence type="predicted"/>
<evidence type="ECO:0000256" key="7">
    <source>
        <dbReference type="SAM" id="Phobius"/>
    </source>
</evidence>
<comment type="subcellular location">
    <subcellularLocation>
        <location evidence="1">Cell inner membrane</location>
    </subcellularLocation>
</comment>
<evidence type="ECO:0000256" key="5">
    <source>
        <dbReference type="ARBA" id="ARBA00023136"/>
    </source>
</evidence>
<evidence type="ECO:0000256" key="3">
    <source>
        <dbReference type="ARBA" id="ARBA00022519"/>
    </source>
</evidence>
<keyword evidence="4" id="KW-0808">Transferase</keyword>
<dbReference type="EMBL" id="AP035785">
    <property type="protein sequence ID" value="BFO72162.1"/>
    <property type="molecule type" value="Genomic_DNA"/>
</dbReference>